<proteinExistence type="inferred from homology"/>
<feature type="compositionally biased region" description="Polar residues" evidence="5">
    <location>
        <begin position="491"/>
        <end position="502"/>
    </location>
</feature>
<dbReference type="SUPFAM" id="SSF56349">
    <property type="entry name" value="DNA breaking-rejoining enzymes"/>
    <property type="match status" value="1"/>
</dbReference>
<evidence type="ECO:0000313" key="7">
    <source>
        <dbReference type="EMBL" id="TWU40551.1"/>
    </source>
</evidence>
<dbReference type="PANTHER" id="PTHR30349">
    <property type="entry name" value="PHAGE INTEGRASE-RELATED"/>
    <property type="match status" value="1"/>
</dbReference>
<dbReference type="CDD" id="cd01193">
    <property type="entry name" value="INT_IntI_C"/>
    <property type="match status" value="1"/>
</dbReference>
<dbReference type="PANTHER" id="PTHR30349:SF64">
    <property type="entry name" value="PROPHAGE INTEGRASE INTD-RELATED"/>
    <property type="match status" value="1"/>
</dbReference>
<dbReference type="NCBIfam" id="TIGR02249">
    <property type="entry name" value="integrase_gron"/>
    <property type="match status" value="1"/>
</dbReference>
<feature type="region of interest" description="Disordered" evidence="5">
    <location>
        <begin position="484"/>
        <end position="509"/>
    </location>
</feature>
<evidence type="ECO:0000256" key="2">
    <source>
        <dbReference type="ARBA" id="ARBA00022908"/>
    </source>
</evidence>
<feature type="region of interest" description="Disordered" evidence="5">
    <location>
        <begin position="440"/>
        <end position="466"/>
    </location>
</feature>
<dbReference type="InterPro" id="IPR050090">
    <property type="entry name" value="Tyrosine_recombinase_XerCD"/>
</dbReference>
<dbReference type="Proteomes" id="UP000319143">
    <property type="component" value="Unassembled WGS sequence"/>
</dbReference>
<comment type="caution">
    <text evidence="7">The sequence shown here is derived from an EMBL/GenBank/DDBJ whole genome shotgun (WGS) entry which is preliminary data.</text>
</comment>
<evidence type="ECO:0000256" key="5">
    <source>
        <dbReference type="SAM" id="MobiDB-lite"/>
    </source>
</evidence>
<dbReference type="InterPro" id="IPR011010">
    <property type="entry name" value="DNA_brk_join_enz"/>
</dbReference>
<dbReference type="GO" id="GO:0003677">
    <property type="term" value="F:DNA binding"/>
    <property type="evidence" value="ECO:0007669"/>
    <property type="project" value="UniProtKB-KW"/>
</dbReference>
<sequence length="558" mass="63421">MAVFERSCREERELKWAKIWFSHLASFHRQSGQGDWQFTVDDVIAFSRAKLRSGAPAWKRLMMVRGLMDYRRLVQKRPLDDLIPVREKLQEVVVTERVSEEDAEDIEEVVSKINSREPDVIQQYRRALRRDGKKYATERAYVGKVKAFMSERALKCLADFDCIGGADVEAHLTDLAVDGNVAPSTQNQAFHALLFLFQHVFKRDIGRIQAIRASKGKQIPTVLSYEEVEKVLGKMQGVSLVIAKLLYGCGMRISEALALRVKDIDFENSLIEIHQSKGNKSRLVPLPDELIEPLRRMVRSRHVLHQQDLEDGVASVWLPFALARKYPSAAREFRWQFVFASARLSRDPHSFAMHRHHLHRDTFPSHLRRAVERSGISKHISSHTFRHSFATHLLRAGTDIRTIQELLGHSDVKTTMIYTHVINREDIRVVSPLDRLAKGSHRESALPSTGSDAGEPSVGLAGRQGQKVTSYCSKPIACRRLRVHPIEERSQSGPVRSNTSPDPATRVKARTTTPTVLPDALRRSITQRSSCESRSARRGWLRSWLPSFGRSATNLRSG</sequence>
<dbReference type="InterPro" id="IPR002104">
    <property type="entry name" value="Integrase_catalytic"/>
</dbReference>
<dbReference type="InterPro" id="IPR011946">
    <property type="entry name" value="Integrase_integron-type"/>
</dbReference>
<comment type="similarity">
    <text evidence="1">Belongs to the 'phage' integrase family.</text>
</comment>
<evidence type="ECO:0000256" key="4">
    <source>
        <dbReference type="ARBA" id="ARBA00023172"/>
    </source>
</evidence>
<dbReference type="InterPro" id="IPR004107">
    <property type="entry name" value="Integrase_SAM-like_N"/>
</dbReference>
<feature type="domain" description="Tyr recombinase" evidence="6">
    <location>
        <begin position="218"/>
        <end position="432"/>
    </location>
</feature>
<dbReference type="Pfam" id="PF13495">
    <property type="entry name" value="Phage_int_SAM_4"/>
    <property type="match status" value="1"/>
</dbReference>
<dbReference type="GO" id="GO:0006310">
    <property type="term" value="P:DNA recombination"/>
    <property type="evidence" value="ECO:0007669"/>
    <property type="project" value="UniProtKB-KW"/>
</dbReference>
<dbReference type="Gene3D" id="1.10.150.130">
    <property type="match status" value="1"/>
</dbReference>
<dbReference type="EMBL" id="SJPV01000002">
    <property type="protein sequence ID" value="TWU40551.1"/>
    <property type="molecule type" value="Genomic_DNA"/>
</dbReference>
<keyword evidence="4" id="KW-0233">DNA recombination</keyword>
<protein>
    <submittedName>
        <fullName evidence="7">Tyrosine recombinase XerD</fullName>
    </submittedName>
</protein>
<evidence type="ECO:0000256" key="3">
    <source>
        <dbReference type="ARBA" id="ARBA00023125"/>
    </source>
</evidence>
<dbReference type="PROSITE" id="PS51898">
    <property type="entry name" value="TYR_RECOMBINASE"/>
    <property type="match status" value="1"/>
</dbReference>
<evidence type="ECO:0000313" key="8">
    <source>
        <dbReference type="Proteomes" id="UP000319143"/>
    </source>
</evidence>
<evidence type="ECO:0000256" key="1">
    <source>
        <dbReference type="ARBA" id="ARBA00008857"/>
    </source>
</evidence>
<dbReference type="InterPro" id="IPR010998">
    <property type="entry name" value="Integrase_recombinase_N"/>
</dbReference>
<keyword evidence="2" id="KW-0229">DNA integration</keyword>
<keyword evidence="8" id="KW-1185">Reference proteome</keyword>
<dbReference type="InterPro" id="IPR013762">
    <property type="entry name" value="Integrase-like_cat_sf"/>
</dbReference>
<reference evidence="7 8" key="1">
    <citation type="submission" date="2019-02" db="EMBL/GenBank/DDBJ databases">
        <title>Deep-cultivation of Planctomycetes and their phenomic and genomic characterization uncovers novel biology.</title>
        <authorList>
            <person name="Wiegand S."/>
            <person name="Jogler M."/>
            <person name="Boedeker C."/>
            <person name="Pinto D."/>
            <person name="Vollmers J."/>
            <person name="Rivas-Marin E."/>
            <person name="Kohn T."/>
            <person name="Peeters S.H."/>
            <person name="Heuer A."/>
            <person name="Rast P."/>
            <person name="Oberbeckmann S."/>
            <person name="Bunk B."/>
            <person name="Jeske O."/>
            <person name="Meyerdierks A."/>
            <person name="Storesund J.E."/>
            <person name="Kallscheuer N."/>
            <person name="Luecker S."/>
            <person name="Lage O.M."/>
            <person name="Pohl T."/>
            <person name="Merkel B.J."/>
            <person name="Hornburger P."/>
            <person name="Mueller R.-W."/>
            <person name="Bruemmer F."/>
            <person name="Labrenz M."/>
            <person name="Spormann A.M."/>
            <person name="Op Den Camp H."/>
            <person name="Overmann J."/>
            <person name="Amann R."/>
            <person name="Jetten M.S.M."/>
            <person name="Mascher T."/>
            <person name="Medema M.H."/>
            <person name="Devos D.P."/>
            <person name="Kaster A.-K."/>
            <person name="Ovreas L."/>
            <person name="Rohde M."/>
            <person name="Galperin M.Y."/>
            <person name="Jogler C."/>
        </authorList>
    </citation>
    <scope>NUCLEOTIDE SEQUENCE [LARGE SCALE GENOMIC DNA]</scope>
    <source>
        <strain evidence="7 8">Poly41</strain>
    </source>
</reference>
<dbReference type="RefSeq" id="WP_197231120.1">
    <property type="nucleotide sequence ID" value="NZ_SJPV01000002.1"/>
</dbReference>
<organism evidence="7 8">
    <name type="scientific">Novipirellula artificiosorum</name>
    <dbReference type="NCBI Taxonomy" id="2528016"/>
    <lineage>
        <taxon>Bacteria</taxon>
        <taxon>Pseudomonadati</taxon>
        <taxon>Planctomycetota</taxon>
        <taxon>Planctomycetia</taxon>
        <taxon>Pirellulales</taxon>
        <taxon>Pirellulaceae</taxon>
        <taxon>Novipirellula</taxon>
    </lineage>
</organism>
<evidence type="ECO:0000259" key="6">
    <source>
        <dbReference type="PROSITE" id="PS51898"/>
    </source>
</evidence>
<dbReference type="GO" id="GO:0015074">
    <property type="term" value="P:DNA integration"/>
    <property type="evidence" value="ECO:0007669"/>
    <property type="project" value="UniProtKB-KW"/>
</dbReference>
<dbReference type="Gene3D" id="1.10.443.10">
    <property type="entry name" value="Intergrase catalytic core"/>
    <property type="match status" value="1"/>
</dbReference>
<dbReference type="AlphaFoldDB" id="A0A5C6DYR6"/>
<gene>
    <name evidence="7" type="primary">xerD_2</name>
    <name evidence="7" type="ORF">Poly41_13840</name>
</gene>
<accession>A0A5C6DYR6</accession>
<name>A0A5C6DYR6_9BACT</name>
<keyword evidence="3" id="KW-0238">DNA-binding</keyword>
<dbReference type="Pfam" id="PF00589">
    <property type="entry name" value="Phage_integrase"/>
    <property type="match status" value="1"/>
</dbReference>